<sequence>MKKQEKVKISFSSRIQRKIARIAEERKEKSETIIEKVNQFFKFLTEYNKEKKLSWAFVEYILEYKALLEKIPEREKEIEKLKKSIEEEKQMKKEYNEDYNVITELEEKLDGILKGVAK</sequence>
<accession>A0A9Y1FM39</accession>
<dbReference type="Proteomes" id="UP001201020">
    <property type="component" value="Chromosome"/>
</dbReference>
<dbReference type="EMBL" id="CP084166">
    <property type="protein sequence ID" value="UJG41489.1"/>
    <property type="molecule type" value="Genomic_DNA"/>
</dbReference>
<reference evidence="2" key="1">
    <citation type="journal article" date="2022" name="Nat. Microbiol.">
        <title>Unique mobile elements and scalable gene flow at the prokaryote-eukaryote boundary revealed by circularized Asgard archaea genomes.</title>
        <authorList>
            <person name="Wu F."/>
            <person name="Speth D.R."/>
            <person name="Philosof A."/>
            <person name="Cremiere A."/>
            <person name="Narayanan A."/>
            <person name="Barco R.A."/>
            <person name="Connon S.A."/>
            <person name="Amend J.P."/>
            <person name="Antoshechkin I.A."/>
            <person name="Orphan V.J."/>
        </authorList>
    </citation>
    <scope>NUCLEOTIDE SEQUENCE</scope>
    <source>
        <strain evidence="2">PM71</strain>
    </source>
</reference>
<keyword evidence="1" id="KW-0175">Coiled coil</keyword>
<evidence type="ECO:0000256" key="1">
    <source>
        <dbReference type="SAM" id="Coils"/>
    </source>
</evidence>
<feature type="coiled-coil region" evidence="1">
    <location>
        <begin position="64"/>
        <end position="105"/>
    </location>
</feature>
<proteinExistence type="predicted"/>
<protein>
    <submittedName>
        <fullName evidence="2">Uncharacterized protein</fullName>
    </submittedName>
</protein>
<evidence type="ECO:0000313" key="2">
    <source>
        <dbReference type="EMBL" id="UJG41489.1"/>
    </source>
</evidence>
<dbReference type="AlphaFoldDB" id="A0A9Y1FM39"/>
<name>A0A9Y1FM39_9ARCH</name>
<organism evidence="2">
    <name type="scientific">Candidatus Heimdallarchaeum aukensis</name>
    <dbReference type="NCBI Taxonomy" id="2876573"/>
    <lineage>
        <taxon>Archaea</taxon>
        <taxon>Promethearchaeati</taxon>
        <taxon>Candidatus Heimdallarchaeota</taxon>
        <taxon>Candidatus Heimdallarchaeia (ex Rinke et al. 2021) (nom. nud.)</taxon>
        <taxon>Candidatus Heimdallarchaeales</taxon>
        <taxon>Candidatus Heimdallarchaeaceae</taxon>
        <taxon>Candidatus Heimdallarchaeum</taxon>
    </lineage>
</organism>
<gene>
    <name evidence="2" type="ORF">K9W45_03260</name>
</gene>